<evidence type="ECO:0000313" key="1">
    <source>
        <dbReference type="EMBL" id="CAI9927122.1"/>
    </source>
</evidence>
<reference evidence="1" key="1">
    <citation type="submission" date="2023-06" db="EMBL/GenBank/DDBJ databases">
        <authorList>
            <person name="Kurt Z."/>
        </authorList>
    </citation>
    <scope>NUCLEOTIDE SEQUENCE</scope>
</reference>
<dbReference type="EMBL" id="CAXDID020000003">
    <property type="protein sequence ID" value="CAL5971984.1"/>
    <property type="molecule type" value="Genomic_DNA"/>
</dbReference>
<evidence type="ECO:0000313" key="2">
    <source>
        <dbReference type="EMBL" id="CAL5971984.1"/>
    </source>
</evidence>
<organism evidence="1">
    <name type="scientific">Hexamita inflata</name>
    <dbReference type="NCBI Taxonomy" id="28002"/>
    <lineage>
        <taxon>Eukaryota</taxon>
        <taxon>Metamonada</taxon>
        <taxon>Diplomonadida</taxon>
        <taxon>Hexamitidae</taxon>
        <taxon>Hexamitinae</taxon>
        <taxon>Hexamita</taxon>
    </lineage>
</organism>
<proteinExistence type="predicted"/>
<sequence length="146" mass="15749">MAEERKFKSQFNVSQSLEENVELSEVAFVELTAEIHDGEGGSIVNFAHAGSIYVTLHSELTSEFAEFHSLELGANSDTAGLAHSVDEGFVVSFIAVISEEDDLSALGFNSLDGLSVTRNQVTVDSDLIEESFDFSAICQLSDCSAF</sequence>
<protein>
    <submittedName>
        <fullName evidence="2">Hypothetical_protein</fullName>
    </submittedName>
</protein>
<dbReference type="EMBL" id="CATOUU010000380">
    <property type="protein sequence ID" value="CAI9927122.1"/>
    <property type="molecule type" value="Genomic_DNA"/>
</dbReference>
<evidence type="ECO:0000313" key="3">
    <source>
        <dbReference type="Proteomes" id="UP001642409"/>
    </source>
</evidence>
<name>A0AA86NXT6_9EUKA</name>
<comment type="caution">
    <text evidence="1">The sequence shown here is derived from an EMBL/GenBank/DDBJ whole genome shotgun (WGS) entry which is preliminary data.</text>
</comment>
<dbReference type="AlphaFoldDB" id="A0AA86NXT6"/>
<dbReference type="Proteomes" id="UP001642409">
    <property type="component" value="Unassembled WGS sequence"/>
</dbReference>
<keyword evidence="3" id="KW-1185">Reference proteome</keyword>
<gene>
    <name evidence="1" type="ORF">HINF_LOCUS14767</name>
    <name evidence="2" type="ORF">HINF_LOCUS1678</name>
</gene>
<accession>A0AA86NXT6</accession>
<reference evidence="2 3" key="2">
    <citation type="submission" date="2024-07" db="EMBL/GenBank/DDBJ databases">
        <authorList>
            <person name="Akdeniz Z."/>
        </authorList>
    </citation>
    <scope>NUCLEOTIDE SEQUENCE [LARGE SCALE GENOMIC DNA]</scope>
</reference>